<protein>
    <submittedName>
        <fullName evidence="1">Uncharacterized protein</fullName>
    </submittedName>
</protein>
<sequence length="130" mass="15037">MIEIYNARRTRSYGCFASFGAAIGMLNALADKENPHRVTAVSVSAYRNGVLQREYEAVFACGKWRVPKIQKKRITELKPAHAGRRRKWCKEYASAELMFREGFPDHLNRSYPLSADSLRRCNSKCRIYMQ</sequence>
<evidence type="ECO:0000313" key="1">
    <source>
        <dbReference type="EMBL" id="DAE30314.1"/>
    </source>
</evidence>
<organism evidence="1">
    <name type="scientific">virus sp. ct5rm7</name>
    <dbReference type="NCBI Taxonomy" id="2827298"/>
    <lineage>
        <taxon>Viruses</taxon>
    </lineage>
</organism>
<name>A0A8S5RGS0_9VIRU</name>
<reference evidence="1" key="1">
    <citation type="journal article" date="2021" name="Proc. Natl. Acad. Sci. U.S.A.">
        <title>A Catalog of Tens of Thousands of Viruses from Human Metagenomes Reveals Hidden Associations with Chronic Diseases.</title>
        <authorList>
            <person name="Tisza M.J."/>
            <person name="Buck C.B."/>
        </authorList>
    </citation>
    <scope>NUCLEOTIDE SEQUENCE</scope>
    <source>
        <strain evidence="1">Ct5rm7</strain>
    </source>
</reference>
<proteinExistence type="predicted"/>
<accession>A0A8S5RGS0</accession>
<dbReference type="EMBL" id="BK059103">
    <property type="protein sequence ID" value="DAE30314.1"/>
    <property type="molecule type" value="Genomic_DNA"/>
</dbReference>